<keyword evidence="1" id="KW-0732">Signal</keyword>
<evidence type="ECO:0000256" key="1">
    <source>
        <dbReference type="SAM" id="SignalP"/>
    </source>
</evidence>
<feature type="signal peptide" evidence="1">
    <location>
        <begin position="1"/>
        <end position="24"/>
    </location>
</feature>
<comment type="caution">
    <text evidence="2">The sequence shown here is derived from an EMBL/GenBank/DDBJ whole genome shotgun (WGS) entry which is preliminary data.</text>
</comment>
<name>A0ABQ2J933_9SPHN</name>
<accession>A0ABQ2J933</accession>
<dbReference type="Proteomes" id="UP000605099">
    <property type="component" value="Unassembled WGS sequence"/>
</dbReference>
<organism evidence="2 3">
    <name type="scientific">Novosphingobium indicum</name>
    <dbReference type="NCBI Taxonomy" id="462949"/>
    <lineage>
        <taxon>Bacteria</taxon>
        <taxon>Pseudomonadati</taxon>
        <taxon>Pseudomonadota</taxon>
        <taxon>Alphaproteobacteria</taxon>
        <taxon>Sphingomonadales</taxon>
        <taxon>Sphingomonadaceae</taxon>
        <taxon>Novosphingobium</taxon>
    </lineage>
</organism>
<feature type="chain" id="PRO_5046262587" evidence="1">
    <location>
        <begin position="25"/>
        <end position="147"/>
    </location>
</feature>
<evidence type="ECO:0000313" key="3">
    <source>
        <dbReference type="Proteomes" id="UP000605099"/>
    </source>
</evidence>
<dbReference type="PROSITE" id="PS51257">
    <property type="entry name" value="PROKAR_LIPOPROTEIN"/>
    <property type="match status" value="1"/>
</dbReference>
<protein>
    <submittedName>
        <fullName evidence="2">Uncharacterized protein</fullName>
    </submittedName>
</protein>
<reference evidence="3" key="1">
    <citation type="journal article" date="2019" name="Int. J. Syst. Evol. Microbiol.">
        <title>The Global Catalogue of Microorganisms (GCM) 10K type strain sequencing project: providing services to taxonomists for standard genome sequencing and annotation.</title>
        <authorList>
            <consortium name="The Broad Institute Genomics Platform"/>
            <consortium name="The Broad Institute Genome Sequencing Center for Infectious Disease"/>
            <person name="Wu L."/>
            <person name="Ma J."/>
        </authorList>
    </citation>
    <scope>NUCLEOTIDE SEQUENCE [LARGE SCALE GENOMIC DNA]</scope>
    <source>
        <strain evidence="3">CGMCC 1.6784</strain>
    </source>
</reference>
<evidence type="ECO:0000313" key="2">
    <source>
        <dbReference type="EMBL" id="GGN40318.1"/>
    </source>
</evidence>
<keyword evidence="3" id="KW-1185">Reference proteome</keyword>
<proteinExistence type="predicted"/>
<dbReference type="RefSeq" id="WP_188817177.1">
    <property type="nucleotide sequence ID" value="NZ_BMLK01000001.1"/>
</dbReference>
<gene>
    <name evidence="2" type="ORF">GCM10011349_01070</name>
</gene>
<dbReference type="EMBL" id="BMLK01000001">
    <property type="protein sequence ID" value="GGN40318.1"/>
    <property type="molecule type" value="Genomic_DNA"/>
</dbReference>
<sequence>MKRFVTIIAAFAVAGCGTMSPHCASNDAQGLVEALRPEAQFKSMLKGVVNRTQTAKMAAAKDGSAAGQKLDQAIDDAVERHAGEWKRNLVLSWQALSPAEVEQVCTALEQRDQQTFTRFAQRVGSKVQSRNEPLLRRSAVEVLDAVW</sequence>